<comment type="caution">
    <text evidence="2">The sequence shown here is derived from an EMBL/GenBank/DDBJ whole genome shotgun (WGS) entry which is preliminary data.</text>
</comment>
<sequence length="240" mass="26302">MTHEIVVHVWSDIACPWCWIGKQRLEQGIEQSGQQVAVEYHSYQLYPEAPSSAPASYIESLAGIKNLDEAEVRSMVESVGEVAREEGLTMDWDRAQHVNTFEAHQFVYAAKAHGSTAEEAAELGTAAFERLYRAHFTEGLNISDTDTLLELAEEMGLDVEQVEDELESGEHANAVRGDIRDARSLGIQGVPFFVVGGKFGISGAQPPEVFAETINRAVDELRYAQAQEVPVEGAPADPEA</sequence>
<dbReference type="PANTHER" id="PTHR13887">
    <property type="entry name" value="GLUTATHIONE S-TRANSFERASE KAPPA"/>
    <property type="match status" value="1"/>
</dbReference>
<dbReference type="InterPro" id="IPR036249">
    <property type="entry name" value="Thioredoxin-like_sf"/>
</dbReference>
<reference evidence="2 3" key="1">
    <citation type="submission" date="2023-07" db="EMBL/GenBank/DDBJ databases">
        <title>Sequencing the genomes of 1000 actinobacteria strains.</title>
        <authorList>
            <person name="Klenk H.-P."/>
        </authorList>
    </citation>
    <scope>NUCLEOTIDE SEQUENCE [LARGE SCALE GENOMIC DNA]</scope>
    <source>
        <strain evidence="2 3">DSM 17163</strain>
    </source>
</reference>
<dbReference type="SUPFAM" id="SSF52833">
    <property type="entry name" value="Thioredoxin-like"/>
    <property type="match status" value="1"/>
</dbReference>
<dbReference type="Gene3D" id="3.40.30.10">
    <property type="entry name" value="Glutaredoxin"/>
    <property type="match status" value="1"/>
</dbReference>
<dbReference type="Proteomes" id="UP001243212">
    <property type="component" value="Unassembled WGS sequence"/>
</dbReference>
<dbReference type="RefSeq" id="WP_307682613.1">
    <property type="nucleotide sequence ID" value="NZ_JAUSQX010000001.1"/>
</dbReference>
<protein>
    <submittedName>
        <fullName evidence="2">DsbA family dithiol-disulfide isomerase</fullName>
    </submittedName>
</protein>
<evidence type="ECO:0000313" key="3">
    <source>
        <dbReference type="Proteomes" id="UP001243212"/>
    </source>
</evidence>
<organism evidence="2 3">
    <name type="scientific">Trueperella bonasi</name>
    <dbReference type="NCBI Taxonomy" id="312286"/>
    <lineage>
        <taxon>Bacteria</taxon>
        <taxon>Bacillati</taxon>
        <taxon>Actinomycetota</taxon>
        <taxon>Actinomycetes</taxon>
        <taxon>Actinomycetales</taxon>
        <taxon>Actinomycetaceae</taxon>
        <taxon>Trueperella</taxon>
    </lineage>
</organism>
<dbReference type="InterPro" id="IPR001853">
    <property type="entry name" value="DSBA-like_thioredoxin_dom"/>
</dbReference>
<accession>A0ABT9NG66</accession>
<dbReference type="Pfam" id="PF01323">
    <property type="entry name" value="DSBA"/>
    <property type="match status" value="1"/>
</dbReference>
<dbReference type="EMBL" id="JAUSQX010000001">
    <property type="protein sequence ID" value="MDP9806387.1"/>
    <property type="molecule type" value="Genomic_DNA"/>
</dbReference>
<keyword evidence="3" id="KW-1185">Reference proteome</keyword>
<feature type="domain" description="DSBA-like thioredoxin" evidence="1">
    <location>
        <begin position="7"/>
        <end position="214"/>
    </location>
</feature>
<keyword evidence="2" id="KW-0413">Isomerase</keyword>
<name>A0ABT9NG66_9ACTO</name>
<dbReference type="CDD" id="cd03024">
    <property type="entry name" value="DsbA_FrnE"/>
    <property type="match status" value="1"/>
</dbReference>
<gene>
    <name evidence="2" type="ORF">J2S70_000969</name>
</gene>
<dbReference type="PANTHER" id="PTHR13887:SF41">
    <property type="entry name" value="THIOREDOXIN SUPERFAMILY PROTEIN"/>
    <property type="match status" value="1"/>
</dbReference>
<dbReference type="GO" id="GO:0016853">
    <property type="term" value="F:isomerase activity"/>
    <property type="evidence" value="ECO:0007669"/>
    <property type="project" value="UniProtKB-KW"/>
</dbReference>
<evidence type="ECO:0000259" key="1">
    <source>
        <dbReference type="Pfam" id="PF01323"/>
    </source>
</evidence>
<evidence type="ECO:0000313" key="2">
    <source>
        <dbReference type="EMBL" id="MDP9806387.1"/>
    </source>
</evidence>
<proteinExistence type="predicted"/>